<proteinExistence type="predicted"/>
<dbReference type="EMBL" id="SRLO01001483">
    <property type="protein sequence ID" value="TNN37470.1"/>
    <property type="molecule type" value="Genomic_DNA"/>
</dbReference>
<dbReference type="AlphaFoldDB" id="A0A4Z2F988"/>
<feature type="region of interest" description="Disordered" evidence="1">
    <location>
        <begin position="1"/>
        <end position="46"/>
    </location>
</feature>
<name>A0A4Z2F988_9TELE</name>
<evidence type="ECO:0000313" key="3">
    <source>
        <dbReference type="Proteomes" id="UP000314294"/>
    </source>
</evidence>
<gene>
    <name evidence="2" type="ORF">EYF80_052361</name>
</gene>
<evidence type="ECO:0000313" key="2">
    <source>
        <dbReference type="EMBL" id="TNN37470.1"/>
    </source>
</evidence>
<sequence>MAHRLRDSLQNEWPENDSGGMPDLATQMVEEPGTRGPLNVSVMNRRSSPWVRRVDLRRKESRTASSGLREESRRDRAGWPRRVWGGMRRIREDGDVGGGGVS</sequence>
<protein>
    <submittedName>
        <fullName evidence="2">Uncharacterized protein</fullName>
    </submittedName>
</protein>
<dbReference type="Proteomes" id="UP000314294">
    <property type="component" value="Unassembled WGS sequence"/>
</dbReference>
<reference evidence="2 3" key="1">
    <citation type="submission" date="2019-03" db="EMBL/GenBank/DDBJ databases">
        <title>First draft genome of Liparis tanakae, snailfish: a comprehensive survey of snailfish specific genes.</title>
        <authorList>
            <person name="Kim W."/>
            <person name="Song I."/>
            <person name="Jeong J.-H."/>
            <person name="Kim D."/>
            <person name="Kim S."/>
            <person name="Ryu S."/>
            <person name="Song J.Y."/>
            <person name="Lee S.K."/>
        </authorList>
    </citation>
    <scope>NUCLEOTIDE SEQUENCE [LARGE SCALE GENOMIC DNA]</scope>
    <source>
        <tissue evidence="2">Muscle</tissue>
    </source>
</reference>
<accession>A0A4Z2F988</accession>
<keyword evidence="3" id="KW-1185">Reference proteome</keyword>
<organism evidence="2 3">
    <name type="scientific">Liparis tanakae</name>
    <name type="common">Tanaka's snailfish</name>
    <dbReference type="NCBI Taxonomy" id="230148"/>
    <lineage>
        <taxon>Eukaryota</taxon>
        <taxon>Metazoa</taxon>
        <taxon>Chordata</taxon>
        <taxon>Craniata</taxon>
        <taxon>Vertebrata</taxon>
        <taxon>Euteleostomi</taxon>
        <taxon>Actinopterygii</taxon>
        <taxon>Neopterygii</taxon>
        <taxon>Teleostei</taxon>
        <taxon>Neoteleostei</taxon>
        <taxon>Acanthomorphata</taxon>
        <taxon>Eupercaria</taxon>
        <taxon>Perciformes</taxon>
        <taxon>Cottioidei</taxon>
        <taxon>Cottales</taxon>
        <taxon>Liparidae</taxon>
        <taxon>Liparis</taxon>
    </lineage>
</organism>
<feature type="region of interest" description="Disordered" evidence="1">
    <location>
        <begin position="58"/>
        <end position="77"/>
    </location>
</feature>
<comment type="caution">
    <text evidence="2">The sequence shown here is derived from an EMBL/GenBank/DDBJ whole genome shotgun (WGS) entry which is preliminary data.</text>
</comment>
<evidence type="ECO:0000256" key="1">
    <source>
        <dbReference type="SAM" id="MobiDB-lite"/>
    </source>
</evidence>